<organism evidence="2 3">
    <name type="scientific">Trematosphaeria pertusa</name>
    <dbReference type="NCBI Taxonomy" id="390896"/>
    <lineage>
        <taxon>Eukaryota</taxon>
        <taxon>Fungi</taxon>
        <taxon>Dikarya</taxon>
        <taxon>Ascomycota</taxon>
        <taxon>Pezizomycotina</taxon>
        <taxon>Dothideomycetes</taxon>
        <taxon>Pleosporomycetidae</taxon>
        <taxon>Pleosporales</taxon>
        <taxon>Massarineae</taxon>
        <taxon>Trematosphaeriaceae</taxon>
        <taxon>Trematosphaeria</taxon>
    </lineage>
</organism>
<evidence type="ECO:0000313" key="2">
    <source>
        <dbReference type="EMBL" id="KAF2256091.1"/>
    </source>
</evidence>
<dbReference type="EMBL" id="ML987189">
    <property type="protein sequence ID" value="KAF2256091.1"/>
    <property type="molecule type" value="Genomic_DNA"/>
</dbReference>
<keyword evidence="3" id="KW-1185">Reference proteome</keyword>
<dbReference type="Proteomes" id="UP000800094">
    <property type="component" value="Unassembled WGS sequence"/>
</dbReference>
<dbReference type="GeneID" id="54585801"/>
<gene>
    <name evidence="2" type="ORF">BU26DRAFT_557567</name>
</gene>
<reference evidence="2" key="1">
    <citation type="journal article" date="2020" name="Stud. Mycol.">
        <title>101 Dothideomycetes genomes: a test case for predicting lifestyles and emergence of pathogens.</title>
        <authorList>
            <person name="Haridas S."/>
            <person name="Albert R."/>
            <person name="Binder M."/>
            <person name="Bloem J."/>
            <person name="Labutti K."/>
            <person name="Salamov A."/>
            <person name="Andreopoulos B."/>
            <person name="Baker S."/>
            <person name="Barry K."/>
            <person name="Bills G."/>
            <person name="Bluhm B."/>
            <person name="Cannon C."/>
            <person name="Castanera R."/>
            <person name="Culley D."/>
            <person name="Daum C."/>
            <person name="Ezra D."/>
            <person name="Gonzalez J."/>
            <person name="Henrissat B."/>
            <person name="Kuo A."/>
            <person name="Liang C."/>
            <person name="Lipzen A."/>
            <person name="Lutzoni F."/>
            <person name="Magnuson J."/>
            <person name="Mondo S."/>
            <person name="Nolan M."/>
            <person name="Ohm R."/>
            <person name="Pangilinan J."/>
            <person name="Park H.-J."/>
            <person name="Ramirez L."/>
            <person name="Alfaro M."/>
            <person name="Sun H."/>
            <person name="Tritt A."/>
            <person name="Yoshinaga Y."/>
            <person name="Zwiers L.-H."/>
            <person name="Turgeon B."/>
            <person name="Goodwin S."/>
            <person name="Spatafora J."/>
            <person name="Crous P."/>
            <person name="Grigoriev I."/>
        </authorList>
    </citation>
    <scope>NUCLEOTIDE SEQUENCE</scope>
    <source>
        <strain evidence="2">CBS 122368</strain>
    </source>
</reference>
<name>A0A6A6IZQ6_9PLEO</name>
<evidence type="ECO:0000256" key="1">
    <source>
        <dbReference type="SAM" id="SignalP"/>
    </source>
</evidence>
<protein>
    <submittedName>
        <fullName evidence="2">Uncharacterized protein</fullName>
    </submittedName>
</protein>
<evidence type="ECO:0000313" key="3">
    <source>
        <dbReference type="Proteomes" id="UP000800094"/>
    </source>
</evidence>
<dbReference type="AlphaFoldDB" id="A0A6A6IZQ6"/>
<proteinExistence type="predicted"/>
<feature type="signal peptide" evidence="1">
    <location>
        <begin position="1"/>
        <end position="17"/>
    </location>
</feature>
<keyword evidence="1" id="KW-0732">Signal</keyword>
<dbReference type="OrthoDB" id="3706156at2759"/>
<sequence>MRAYQLLPVSFLALAATFPIDVHDRDTAGGHILACKENSCGDCPGYGVAGDGYPHCVIYPTDGNLDGYPLVAVTGPVCQKVTLESTFMLQFCEAVDHAAITRSKKRSEEAVEE</sequence>
<feature type="chain" id="PRO_5025443927" evidence="1">
    <location>
        <begin position="18"/>
        <end position="113"/>
    </location>
</feature>
<accession>A0A6A6IZQ6</accession>
<dbReference type="RefSeq" id="XP_033691095.1">
    <property type="nucleotide sequence ID" value="XM_033832471.1"/>
</dbReference>